<feature type="chain" id="PRO_5042145196" evidence="2">
    <location>
        <begin position="19"/>
        <end position="216"/>
    </location>
</feature>
<dbReference type="AlphaFoldDB" id="A0AAE0IH39"/>
<proteinExistence type="predicted"/>
<gene>
    <name evidence="3" type="ORF">B0T19DRAFT_239213</name>
</gene>
<feature type="signal peptide" evidence="2">
    <location>
        <begin position="1"/>
        <end position="18"/>
    </location>
</feature>
<comment type="caution">
    <text evidence="3">The sequence shown here is derived from an EMBL/GenBank/DDBJ whole genome shotgun (WGS) entry which is preliminary data.</text>
</comment>
<accession>A0AAE0IH39</accession>
<evidence type="ECO:0000313" key="4">
    <source>
        <dbReference type="Proteomes" id="UP001286456"/>
    </source>
</evidence>
<keyword evidence="2" id="KW-0732">Signal</keyword>
<reference evidence="3" key="1">
    <citation type="journal article" date="2023" name="Mol. Phylogenet. Evol.">
        <title>Genome-scale phylogeny and comparative genomics of the fungal order Sordariales.</title>
        <authorList>
            <person name="Hensen N."/>
            <person name="Bonometti L."/>
            <person name="Westerberg I."/>
            <person name="Brannstrom I.O."/>
            <person name="Guillou S."/>
            <person name="Cros-Aarteil S."/>
            <person name="Calhoun S."/>
            <person name="Haridas S."/>
            <person name="Kuo A."/>
            <person name="Mondo S."/>
            <person name="Pangilinan J."/>
            <person name="Riley R."/>
            <person name="LaButti K."/>
            <person name="Andreopoulos B."/>
            <person name="Lipzen A."/>
            <person name="Chen C."/>
            <person name="Yan M."/>
            <person name="Daum C."/>
            <person name="Ng V."/>
            <person name="Clum A."/>
            <person name="Steindorff A."/>
            <person name="Ohm R.A."/>
            <person name="Martin F."/>
            <person name="Silar P."/>
            <person name="Natvig D.O."/>
            <person name="Lalanne C."/>
            <person name="Gautier V."/>
            <person name="Ament-Velasquez S.L."/>
            <person name="Kruys A."/>
            <person name="Hutchinson M.I."/>
            <person name="Powell A.J."/>
            <person name="Barry K."/>
            <person name="Miller A.N."/>
            <person name="Grigoriev I.V."/>
            <person name="Debuchy R."/>
            <person name="Gladieux P."/>
            <person name="Hiltunen Thoren M."/>
            <person name="Johannesson H."/>
        </authorList>
    </citation>
    <scope>NUCLEOTIDE SEQUENCE</scope>
    <source>
        <strain evidence="3">SMH4131-1</strain>
    </source>
</reference>
<dbReference type="Proteomes" id="UP001286456">
    <property type="component" value="Unassembled WGS sequence"/>
</dbReference>
<protein>
    <submittedName>
        <fullName evidence="3">Uncharacterized protein</fullName>
    </submittedName>
</protein>
<name>A0AAE0IH39_9PEZI</name>
<reference evidence="3" key="2">
    <citation type="submission" date="2023-06" db="EMBL/GenBank/DDBJ databases">
        <authorList>
            <consortium name="Lawrence Berkeley National Laboratory"/>
            <person name="Haridas S."/>
            <person name="Hensen N."/>
            <person name="Bonometti L."/>
            <person name="Westerberg I."/>
            <person name="Brannstrom I.O."/>
            <person name="Guillou S."/>
            <person name="Cros-Aarteil S."/>
            <person name="Calhoun S."/>
            <person name="Kuo A."/>
            <person name="Mondo S."/>
            <person name="Pangilinan J."/>
            <person name="Riley R."/>
            <person name="Labutti K."/>
            <person name="Andreopoulos B."/>
            <person name="Lipzen A."/>
            <person name="Chen C."/>
            <person name="Yanf M."/>
            <person name="Daum C."/>
            <person name="Ng V."/>
            <person name="Clum A."/>
            <person name="Steindorff A."/>
            <person name="Ohm R."/>
            <person name="Martin F."/>
            <person name="Silar P."/>
            <person name="Natvig D."/>
            <person name="Lalanne C."/>
            <person name="Gautier V."/>
            <person name="Ament-Velasquez S.L."/>
            <person name="Kruys A."/>
            <person name="Hutchinson M.I."/>
            <person name="Powell A.J."/>
            <person name="Barry K."/>
            <person name="Miller A.N."/>
            <person name="Grigoriev I.V."/>
            <person name="Debuchy R."/>
            <person name="Gladieux P."/>
            <person name="Thoren M.H."/>
            <person name="Johannesson H."/>
        </authorList>
    </citation>
    <scope>NUCLEOTIDE SEQUENCE</scope>
    <source>
        <strain evidence="3">SMH4131-1</strain>
    </source>
</reference>
<evidence type="ECO:0000313" key="3">
    <source>
        <dbReference type="EMBL" id="KAK3324795.1"/>
    </source>
</evidence>
<dbReference type="EMBL" id="JAUEPO010000004">
    <property type="protein sequence ID" value="KAK3324795.1"/>
    <property type="molecule type" value="Genomic_DNA"/>
</dbReference>
<evidence type="ECO:0000256" key="1">
    <source>
        <dbReference type="SAM" id="MobiDB-lite"/>
    </source>
</evidence>
<keyword evidence="4" id="KW-1185">Reference proteome</keyword>
<feature type="region of interest" description="Disordered" evidence="1">
    <location>
        <begin position="131"/>
        <end position="179"/>
    </location>
</feature>
<organism evidence="3 4">
    <name type="scientific">Cercophora scortea</name>
    <dbReference type="NCBI Taxonomy" id="314031"/>
    <lineage>
        <taxon>Eukaryota</taxon>
        <taxon>Fungi</taxon>
        <taxon>Dikarya</taxon>
        <taxon>Ascomycota</taxon>
        <taxon>Pezizomycotina</taxon>
        <taxon>Sordariomycetes</taxon>
        <taxon>Sordariomycetidae</taxon>
        <taxon>Sordariales</taxon>
        <taxon>Lasiosphaeriaceae</taxon>
        <taxon>Cercophora</taxon>
    </lineage>
</organism>
<sequence length="216" mass="22389">MKTSCILLSLAFGLPALARQLHRPGHVARQDDCTWPGHCLGDECEVETDCDGWLTCRNSVCASTTTTAHATTTKKTTTRKTSTVKPTPTATCEWAGHCLGAPCETYDDCDGQLICTAGKCAPIASSIVTSTKRSTATPTSTSTKRATTSTTTPKITSTSTTRAPTSTVAPTTSAVPTTSVTPSCGLTPLACIGVKCTTDADCGFDLIICKDGICGL</sequence>
<evidence type="ECO:0000256" key="2">
    <source>
        <dbReference type="SAM" id="SignalP"/>
    </source>
</evidence>